<dbReference type="EMBL" id="DSOK01000299">
    <property type="protein sequence ID" value="HEN15919.1"/>
    <property type="molecule type" value="Genomic_DNA"/>
</dbReference>
<evidence type="ECO:0000313" key="2">
    <source>
        <dbReference type="EMBL" id="HEN15919.1"/>
    </source>
</evidence>
<comment type="caution">
    <text evidence="2">The sequence shown here is derived from an EMBL/GenBank/DDBJ whole genome shotgun (WGS) entry which is preliminary data.</text>
</comment>
<protein>
    <submittedName>
        <fullName evidence="2">Uncharacterized protein</fullName>
    </submittedName>
</protein>
<accession>A0A7C2K0P7</accession>
<gene>
    <name evidence="2" type="ORF">ENQ76_10690</name>
</gene>
<keyword evidence="1" id="KW-1133">Transmembrane helix</keyword>
<feature type="transmembrane region" description="Helical" evidence="1">
    <location>
        <begin position="35"/>
        <end position="59"/>
    </location>
</feature>
<keyword evidence="1" id="KW-0472">Membrane</keyword>
<reference evidence="2" key="1">
    <citation type="journal article" date="2020" name="mSystems">
        <title>Genome- and Community-Level Interaction Insights into Carbon Utilization and Element Cycling Functions of Hydrothermarchaeota in Hydrothermal Sediment.</title>
        <authorList>
            <person name="Zhou Z."/>
            <person name="Liu Y."/>
            <person name="Xu W."/>
            <person name="Pan J."/>
            <person name="Luo Z.H."/>
            <person name="Li M."/>
        </authorList>
    </citation>
    <scope>NUCLEOTIDE SEQUENCE [LARGE SCALE GENOMIC DNA]</scope>
    <source>
        <strain evidence="2">SpSt-339</strain>
    </source>
</reference>
<keyword evidence="1" id="KW-0812">Transmembrane</keyword>
<dbReference type="AlphaFoldDB" id="A0A7C2K0P7"/>
<proteinExistence type="predicted"/>
<sequence>MKVGTIIAITGALLAMILAFANLGMYLIWQPNKDWVVFVLLMAIAAGVGALPGLVIGWLRNKGGSGGNDPPT</sequence>
<evidence type="ECO:0000256" key="1">
    <source>
        <dbReference type="SAM" id="Phobius"/>
    </source>
</evidence>
<name>A0A7C2K0P7_9PLAN</name>
<feature type="transmembrane region" description="Helical" evidence="1">
    <location>
        <begin position="7"/>
        <end position="29"/>
    </location>
</feature>
<organism evidence="2">
    <name type="scientific">Schlesneria paludicola</name>
    <dbReference type="NCBI Taxonomy" id="360056"/>
    <lineage>
        <taxon>Bacteria</taxon>
        <taxon>Pseudomonadati</taxon>
        <taxon>Planctomycetota</taxon>
        <taxon>Planctomycetia</taxon>
        <taxon>Planctomycetales</taxon>
        <taxon>Planctomycetaceae</taxon>
        <taxon>Schlesneria</taxon>
    </lineage>
</organism>